<sequence>MAALVPQGDNSTFTTVAEGDNSKEGITIDGSIVTALHGVGSPYSVATNDVPIDDATIATNGLAMYHHDLFSNMVVEARTLRDMLRMCCRFGFLNVSMESDMEILCNVVNSTLQAPWKIDGFITEIFVLMDQGIQHP</sequence>
<proteinExistence type="predicted"/>
<gene>
    <name evidence="1" type="ORF">ACH5RR_029440</name>
</gene>
<protein>
    <recommendedName>
        <fullName evidence="3">RNase H type-1 domain-containing protein</fullName>
    </recommendedName>
</protein>
<evidence type="ECO:0000313" key="1">
    <source>
        <dbReference type="EMBL" id="KAL3510039.1"/>
    </source>
</evidence>
<dbReference type="EMBL" id="JBJUIK010000012">
    <property type="protein sequence ID" value="KAL3510039.1"/>
    <property type="molecule type" value="Genomic_DNA"/>
</dbReference>
<dbReference type="Proteomes" id="UP001630127">
    <property type="component" value="Unassembled WGS sequence"/>
</dbReference>
<keyword evidence="2" id="KW-1185">Reference proteome</keyword>
<reference evidence="1 2" key="1">
    <citation type="submission" date="2024-11" db="EMBL/GenBank/DDBJ databases">
        <title>A near-complete genome assembly of Cinchona calisaya.</title>
        <authorList>
            <person name="Lian D.C."/>
            <person name="Zhao X.W."/>
            <person name="Wei L."/>
        </authorList>
    </citation>
    <scope>NUCLEOTIDE SEQUENCE [LARGE SCALE GENOMIC DNA]</scope>
    <source>
        <tissue evidence="1">Nenye</tissue>
    </source>
</reference>
<comment type="caution">
    <text evidence="1">The sequence shown here is derived from an EMBL/GenBank/DDBJ whole genome shotgun (WGS) entry which is preliminary data.</text>
</comment>
<name>A0ABD2YV09_9GENT</name>
<dbReference type="AlphaFoldDB" id="A0ABD2YV09"/>
<evidence type="ECO:0000313" key="2">
    <source>
        <dbReference type="Proteomes" id="UP001630127"/>
    </source>
</evidence>
<accession>A0ABD2YV09</accession>
<organism evidence="1 2">
    <name type="scientific">Cinchona calisaya</name>
    <dbReference type="NCBI Taxonomy" id="153742"/>
    <lineage>
        <taxon>Eukaryota</taxon>
        <taxon>Viridiplantae</taxon>
        <taxon>Streptophyta</taxon>
        <taxon>Embryophyta</taxon>
        <taxon>Tracheophyta</taxon>
        <taxon>Spermatophyta</taxon>
        <taxon>Magnoliopsida</taxon>
        <taxon>eudicotyledons</taxon>
        <taxon>Gunneridae</taxon>
        <taxon>Pentapetalae</taxon>
        <taxon>asterids</taxon>
        <taxon>lamiids</taxon>
        <taxon>Gentianales</taxon>
        <taxon>Rubiaceae</taxon>
        <taxon>Cinchonoideae</taxon>
        <taxon>Cinchoneae</taxon>
        <taxon>Cinchona</taxon>
    </lineage>
</organism>
<evidence type="ECO:0008006" key="3">
    <source>
        <dbReference type="Google" id="ProtNLM"/>
    </source>
</evidence>